<evidence type="ECO:0000313" key="1">
    <source>
        <dbReference type="EMBL" id="KAF9535012.1"/>
    </source>
</evidence>
<comment type="caution">
    <text evidence="1">The sequence shown here is derived from an EMBL/GenBank/DDBJ whole genome shotgun (WGS) entry which is preliminary data.</text>
</comment>
<name>A0A9P6ETQ4_9AGAR</name>
<dbReference type="InterPro" id="IPR032675">
    <property type="entry name" value="LRR_dom_sf"/>
</dbReference>
<gene>
    <name evidence="1" type="ORF">CPB83DRAFT_843334</name>
</gene>
<organism evidence="1 2">
    <name type="scientific">Crepidotus variabilis</name>
    <dbReference type="NCBI Taxonomy" id="179855"/>
    <lineage>
        <taxon>Eukaryota</taxon>
        <taxon>Fungi</taxon>
        <taxon>Dikarya</taxon>
        <taxon>Basidiomycota</taxon>
        <taxon>Agaricomycotina</taxon>
        <taxon>Agaricomycetes</taxon>
        <taxon>Agaricomycetidae</taxon>
        <taxon>Agaricales</taxon>
        <taxon>Agaricineae</taxon>
        <taxon>Crepidotaceae</taxon>
        <taxon>Crepidotus</taxon>
    </lineage>
</organism>
<evidence type="ECO:0000313" key="2">
    <source>
        <dbReference type="Proteomes" id="UP000807306"/>
    </source>
</evidence>
<dbReference type="EMBL" id="MU157825">
    <property type="protein sequence ID" value="KAF9535012.1"/>
    <property type="molecule type" value="Genomic_DNA"/>
</dbReference>
<reference evidence="1" key="1">
    <citation type="submission" date="2020-11" db="EMBL/GenBank/DDBJ databases">
        <authorList>
            <consortium name="DOE Joint Genome Institute"/>
            <person name="Ahrendt S."/>
            <person name="Riley R."/>
            <person name="Andreopoulos W."/>
            <person name="Labutti K."/>
            <person name="Pangilinan J."/>
            <person name="Ruiz-Duenas F.J."/>
            <person name="Barrasa J.M."/>
            <person name="Sanchez-Garcia M."/>
            <person name="Camarero S."/>
            <person name="Miyauchi S."/>
            <person name="Serrano A."/>
            <person name="Linde D."/>
            <person name="Babiker R."/>
            <person name="Drula E."/>
            <person name="Ayuso-Fernandez I."/>
            <person name="Pacheco R."/>
            <person name="Padilla G."/>
            <person name="Ferreira P."/>
            <person name="Barriuso J."/>
            <person name="Kellner H."/>
            <person name="Castanera R."/>
            <person name="Alfaro M."/>
            <person name="Ramirez L."/>
            <person name="Pisabarro A.G."/>
            <person name="Kuo A."/>
            <person name="Tritt A."/>
            <person name="Lipzen A."/>
            <person name="He G."/>
            <person name="Yan M."/>
            <person name="Ng V."/>
            <person name="Cullen D."/>
            <person name="Martin F."/>
            <person name="Rosso M.-N."/>
            <person name="Henrissat B."/>
            <person name="Hibbett D."/>
            <person name="Martinez A.T."/>
            <person name="Grigoriev I.V."/>
        </authorList>
    </citation>
    <scope>NUCLEOTIDE SEQUENCE</scope>
    <source>
        <strain evidence="1">CBS 506.95</strain>
    </source>
</reference>
<dbReference type="SUPFAM" id="SSF52047">
    <property type="entry name" value="RNI-like"/>
    <property type="match status" value="1"/>
</dbReference>
<evidence type="ECO:0008006" key="3">
    <source>
        <dbReference type="Google" id="ProtNLM"/>
    </source>
</evidence>
<dbReference type="Proteomes" id="UP000807306">
    <property type="component" value="Unassembled WGS sequence"/>
</dbReference>
<sequence>MARLEIPLENLVPEIYPIIASHLPLHATPSTLLSLALINRYVHQIVMPILHSRLILKNESDAIAMLQKLAENPTFGRVVRELHIMSNLSKESRRQNPPVDVIQRVQDVILHGNLPFLHSLDLQILHVYYYHENTSAPGLGQLRKEFCKRVKEQCPRLKCFHLEGFQDYNNSGWMEESGCFEVTGLTSLTVKMTDQILKKSGRVILFKHISSLATSLHTLHLRLGANSPFDSGTFINPPSPILELNFPHLRSLSLSSFFPIDTEQSTAFFIRHPSLEYLDITTDLMWYAKSIWIASTLPSEFLPKLRHLRAGWKDVRVLAPILHLLITLSIHNSVNGQIPYLLRKVIPTGLPKLRSLGIGQWESNACPYQDSALQEGQDWCETSEGKKFQVKRGHQSRTVFDNYMHSVVRGAPNLEEIAFYRDHYLSSFPSIADRFNKLSLLKRLFYRSFYERTIVYERTIAEREEFIKEATTLMQAVPALESISNAYPSHLPFLEAKAERSETGILVGVNVGEGFGMTVGYDDDAFPWAPANGQL</sequence>
<keyword evidence="2" id="KW-1185">Reference proteome</keyword>
<proteinExistence type="predicted"/>
<protein>
    <recommendedName>
        <fullName evidence="3">F-box domain-containing protein</fullName>
    </recommendedName>
</protein>
<dbReference type="Gene3D" id="3.80.10.10">
    <property type="entry name" value="Ribonuclease Inhibitor"/>
    <property type="match status" value="1"/>
</dbReference>
<accession>A0A9P6ETQ4</accession>
<dbReference type="AlphaFoldDB" id="A0A9P6ETQ4"/>
<dbReference type="OrthoDB" id="2995895at2759"/>